<proteinExistence type="predicted"/>
<accession>A0A6J4VWW1</accession>
<gene>
    <name evidence="2" type="ORF">AVDCRST_MAG86-3407</name>
</gene>
<dbReference type="InterPro" id="IPR006674">
    <property type="entry name" value="HD_domain"/>
</dbReference>
<dbReference type="AlphaFoldDB" id="A0A6J4VWW1"/>
<protein>
    <recommendedName>
        <fullName evidence="1">HD domain-containing protein</fullName>
    </recommendedName>
</protein>
<evidence type="ECO:0000259" key="1">
    <source>
        <dbReference type="Pfam" id="PF01966"/>
    </source>
</evidence>
<feature type="domain" description="HD" evidence="1">
    <location>
        <begin position="66"/>
        <end position="163"/>
    </location>
</feature>
<dbReference type="SUPFAM" id="SSF109604">
    <property type="entry name" value="HD-domain/PDEase-like"/>
    <property type="match status" value="1"/>
</dbReference>
<dbReference type="EMBL" id="CADCWP010000306">
    <property type="protein sequence ID" value="CAA9585306.1"/>
    <property type="molecule type" value="Genomic_DNA"/>
</dbReference>
<organism evidence="2">
    <name type="scientific">uncultured Truepera sp</name>
    <dbReference type="NCBI Taxonomy" id="543023"/>
    <lineage>
        <taxon>Bacteria</taxon>
        <taxon>Thermotogati</taxon>
        <taxon>Deinococcota</taxon>
        <taxon>Deinococci</taxon>
        <taxon>Trueperales</taxon>
        <taxon>Trueperaceae</taxon>
        <taxon>Truepera</taxon>
        <taxon>environmental samples</taxon>
    </lineage>
</organism>
<name>A0A6J4VWW1_9DEIN</name>
<sequence>MILQERLVNKLWRTFVALVPALARPDDAFAVGLLPRSEYDLYRRMDVRDRAHACAVTRRLSQLYPDAPPALHRAALLHDVGKTGPRYGPLLRILVVLYTPRRIAAQPRLYGLRGAWQLKRHHDRYGAALILAAGGDPRVAELVARHHEPGGDAEAARLKEADARF</sequence>
<dbReference type="Pfam" id="PF01966">
    <property type="entry name" value="HD"/>
    <property type="match status" value="1"/>
</dbReference>
<evidence type="ECO:0000313" key="2">
    <source>
        <dbReference type="EMBL" id="CAA9585306.1"/>
    </source>
</evidence>
<reference evidence="2" key="1">
    <citation type="submission" date="2020-02" db="EMBL/GenBank/DDBJ databases">
        <authorList>
            <person name="Meier V. D."/>
        </authorList>
    </citation>
    <scope>NUCLEOTIDE SEQUENCE</scope>
    <source>
        <strain evidence="2">AVDCRST_MAG86</strain>
    </source>
</reference>
<dbReference type="Gene3D" id="1.10.3210.10">
    <property type="entry name" value="Hypothetical protein af1432"/>
    <property type="match status" value="1"/>
</dbReference>